<evidence type="ECO:0000256" key="4">
    <source>
        <dbReference type="ARBA" id="ARBA00022989"/>
    </source>
</evidence>
<feature type="transmembrane region" description="Helical" evidence="10">
    <location>
        <begin position="120"/>
        <end position="147"/>
    </location>
</feature>
<evidence type="ECO:0000256" key="9">
    <source>
        <dbReference type="SAM" id="MobiDB-lite"/>
    </source>
</evidence>
<organism evidence="11 12">
    <name type="scientific">Strongylocentrotus purpuratus</name>
    <name type="common">Purple sea urchin</name>
    <dbReference type="NCBI Taxonomy" id="7668"/>
    <lineage>
        <taxon>Eukaryota</taxon>
        <taxon>Metazoa</taxon>
        <taxon>Echinodermata</taxon>
        <taxon>Eleutherozoa</taxon>
        <taxon>Echinozoa</taxon>
        <taxon>Echinoidea</taxon>
        <taxon>Euechinoidea</taxon>
        <taxon>Echinacea</taxon>
        <taxon>Camarodonta</taxon>
        <taxon>Echinidea</taxon>
        <taxon>Strongylocentrotidae</taxon>
        <taxon>Strongylocentrotus</taxon>
    </lineage>
</organism>
<dbReference type="InterPro" id="IPR000175">
    <property type="entry name" value="Na/ntran_symport"/>
</dbReference>
<dbReference type="PROSITE" id="PS00610">
    <property type="entry name" value="NA_NEUROTRAN_SYMP_1"/>
    <property type="match status" value="1"/>
</dbReference>
<dbReference type="GeneID" id="585204"/>
<evidence type="ECO:0000256" key="2">
    <source>
        <dbReference type="ARBA" id="ARBA00022448"/>
    </source>
</evidence>
<feature type="disulfide bond" evidence="7">
    <location>
        <begin position="159"/>
        <end position="168"/>
    </location>
</feature>
<feature type="transmembrane region" description="Helical" evidence="10">
    <location>
        <begin position="511"/>
        <end position="533"/>
    </location>
</feature>
<feature type="binding site" evidence="6">
    <location>
        <position position="57"/>
    </location>
    <ligand>
        <name>Na(+)</name>
        <dbReference type="ChEBI" id="CHEBI:29101"/>
        <label>1</label>
    </ligand>
</feature>
<evidence type="ECO:0000256" key="8">
    <source>
        <dbReference type="RuleBase" id="RU003732"/>
    </source>
</evidence>
<dbReference type="GO" id="GO:0035725">
    <property type="term" value="P:sodium ion transmembrane transport"/>
    <property type="evidence" value="ECO:0000318"/>
    <property type="project" value="GO_Central"/>
</dbReference>
<evidence type="ECO:0000313" key="11">
    <source>
        <dbReference type="EnsemblMetazoa" id="XP_790132"/>
    </source>
</evidence>
<dbReference type="EnsemblMetazoa" id="XM_785039">
    <property type="protein sequence ID" value="XP_790132"/>
    <property type="gene ID" value="LOC585204"/>
</dbReference>
<keyword evidence="4 10" id="KW-1133">Transmembrane helix</keyword>
<feature type="binding site" evidence="6">
    <location>
        <position position="411"/>
    </location>
    <ligand>
        <name>Na(+)</name>
        <dbReference type="ChEBI" id="CHEBI:29101"/>
        <label>1</label>
    </ligand>
</feature>
<feature type="binding site" evidence="6">
    <location>
        <position position="412"/>
    </location>
    <ligand>
        <name>Na(+)</name>
        <dbReference type="ChEBI" id="CHEBI:29101"/>
        <label>1</label>
    </ligand>
</feature>
<dbReference type="PANTHER" id="PTHR11616:SF254">
    <property type="entry name" value="TRANSPORTER"/>
    <property type="match status" value="1"/>
</dbReference>
<dbReference type="InterPro" id="IPR037272">
    <property type="entry name" value="SNS_sf"/>
</dbReference>
<evidence type="ECO:0000256" key="6">
    <source>
        <dbReference type="PIRSR" id="PIRSR600175-1"/>
    </source>
</evidence>
<keyword evidence="6" id="KW-0479">Metal-binding</keyword>
<feature type="binding site" evidence="6">
    <location>
        <position position="311"/>
    </location>
    <ligand>
        <name>Na(+)</name>
        <dbReference type="ChEBI" id="CHEBI:29101"/>
        <label>1</label>
    </ligand>
</feature>
<proteinExistence type="inferred from homology"/>
<evidence type="ECO:0000256" key="1">
    <source>
        <dbReference type="ARBA" id="ARBA00004141"/>
    </source>
</evidence>
<dbReference type="InParanoid" id="A0A7M7TGS7"/>
<keyword evidence="3 8" id="KW-0812">Transmembrane</keyword>
<dbReference type="KEGG" id="spu:585204"/>
<keyword evidence="7" id="KW-1015">Disulfide bond</keyword>
<reference evidence="12" key="1">
    <citation type="submission" date="2015-02" db="EMBL/GenBank/DDBJ databases">
        <title>Genome sequencing for Strongylocentrotus purpuratus.</title>
        <authorList>
            <person name="Murali S."/>
            <person name="Liu Y."/>
            <person name="Vee V."/>
            <person name="English A."/>
            <person name="Wang M."/>
            <person name="Skinner E."/>
            <person name="Han Y."/>
            <person name="Muzny D.M."/>
            <person name="Worley K.C."/>
            <person name="Gibbs R.A."/>
        </authorList>
    </citation>
    <scope>NUCLEOTIDE SEQUENCE</scope>
</reference>
<keyword evidence="2 8" id="KW-0813">Transport</keyword>
<feature type="transmembrane region" description="Helical" evidence="10">
    <location>
        <begin position="300"/>
        <end position="325"/>
    </location>
</feature>
<reference evidence="11" key="2">
    <citation type="submission" date="2021-01" db="UniProtKB">
        <authorList>
            <consortium name="EnsemblMetazoa"/>
        </authorList>
    </citation>
    <scope>IDENTIFICATION</scope>
</reference>
<keyword evidence="5 10" id="KW-0472">Membrane</keyword>
<keyword evidence="6" id="KW-0915">Sodium</keyword>
<feature type="transmembrane region" description="Helical" evidence="10">
    <location>
        <begin position="257"/>
        <end position="280"/>
    </location>
</feature>
<comment type="subcellular location">
    <subcellularLocation>
        <location evidence="1">Membrane</location>
        <topology evidence="1">Multi-pass membrane protein</topology>
    </subcellularLocation>
</comment>
<dbReference type="AlphaFoldDB" id="A0A7M7TGS7"/>
<feature type="transmembrane region" description="Helical" evidence="10">
    <location>
        <begin position="396"/>
        <end position="417"/>
    </location>
</feature>
<dbReference type="GO" id="GO:0006865">
    <property type="term" value="P:amino acid transport"/>
    <property type="evidence" value="ECO:0000318"/>
    <property type="project" value="GO_Central"/>
</dbReference>
<evidence type="ECO:0000256" key="3">
    <source>
        <dbReference type="ARBA" id="ARBA00022692"/>
    </source>
</evidence>
<feature type="region of interest" description="Disordered" evidence="9">
    <location>
        <begin position="640"/>
        <end position="660"/>
    </location>
</feature>
<dbReference type="RefSeq" id="XP_790132.4">
    <property type="nucleotide sequence ID" value="XM_785039.5"/>
</dbReference>
<feature type="transmembrane region" description="Helical" evidence="10">
    <location>
        <begin position="470"/>
        <end position="490"/>
    </location>
</feature>
<dbReference type="NCBIfam" id="NF037979">
    <property type="entry name" value="Na_transp"/>
    <property type="match status" value="1"/>
</dbReference>
<dbReference type="GO" id="GO:0015293">
    <property type="term" value="F:symporter activity"/>
    <property type="evidence" value="ECO:0007669"/>
    <property type="project" value="UniProtKB-KW"/>
</dbReference>
<dbReference type="OMA" id="PGPWIDG"/>
<evidence type="ECO:0000256" key="5">
    <source>
        <dbReference type="ARBA" id="ARBA00023136"/>
    </source>
</evidence>
<evidence type="ECO:0000256" key="7">
    <source>
        <dbReference type="PIRSR" id="PIRSR600175-2"/>
    </source>
</evidence>
<feature type="transmembrane region" description="Helical" evidence="10">
    <location>
        <begin position="48"/>
        <end position="66"/>
    </location>
</feature>
<feature type="region of interest" description="Disordered" evidence="9">
    <location>
        <begin position="1"/>
        <end position="35"/>
    </location>
</feature>
<feature type="binding site" evidence="6">
    <location>
        <position position="343"/>
    </location>
    <ligand>
        <name>Na(+)</name>
        <dbReference type="ChEBI" id="CHEBI:29101"/>
        <label>1</label>
    </ligand>
</feature>
<comment type="similarity">
    <text evidence="8">Belongs to the sodium:neurotransmitter symporter (SNF) (TC 2.A.22) family.</text>
</comment>
<feature type="transmembrane region" description="Helical" evidence="10">
    <location>
        <begin position="78"/>
        <end position="99"/>
    </location>
</feature>
<feature type="transmembrane region" description="Helical" evidence="10">
    <location>
        <begin position="226"/>
        <end position="245"/>
    </location>
</feature>
<evidence type="ECO:0000256" key="10">
    <source>
        <dbReference type="SAM" id="Phobius"/>
    </source>
</evidence>
<name>A0A7M7TGS7_STRPU</name>
<feature type="binding site" evidence="6">
    <location>
        <position position="56"/>
    </location>
    <ligand>
        <name>Na(+)</name>
        <dbReference type="ChEBI" id="CHEBI:29101"/>
        <label>1</label>
    </ligand>
</feature>
<dbReference type="OrthoDB" id="6581954at2759"/>
<sequence>MMTSTEDKQTLEMEERQQENGGDLEKKGEIEGENAEVEREGWDNKMDFIMICIGFAVGLGNVWRFPYLVFKNGGGAFLIPYFISLIISGVPIFFLEISIGQALQVGGISVWEVYPILKGVGFAGATIAAIMCTYYIVICAWSFFYLFSSFTTTLPWGDCDNSWNNLYCNDPALQGDDANCSAPTGFFCTTNSSIYINLTEGESPAQQFWEKRALGISDGIDEVGSLRWDLVGCLALAWVVVYFCIWKGVKQTGKIVWFTALVPYVILLALLIRGLTLPGASEGIKFYVTPDWERLKSPTVWIDAATQIFFSYSVGIGSLISLGSYNKVRNNAMFDTLIVGVVNAGTSLFAGFVIFAILGFMADQQGVPVKDVVDEGPGLTFVAYPTAVYYMPGGPAWSVIFFAMLIMLGLDSQFAILEGLVTSLMDEFPQFNLRQNRAVFLVIICFVDFLLGLLCVTEGGMYFFQLMDTYGASGMCLLWVAFWECIAISYGYGIKKFYYIISDNMGFTPGWYWPLCWAGLAPAVSLGIFLFSLIDYQPAKYGENYYYPIWGEILGWMMAIVSMQWIPVYAIYVFLTTPGTFMERLHIITSPRIQPAKPGKLEDESTISVEGKGSVISDELNDNSLPPPVYNELVVEDEKKNGVTTKNGGLENKAFSVDEE</sequence>
<protein>
    <recommendedName>
        <fullName evidence="8">Transporter</fullName>
    </recommendedName>
</protein>
<keyword evidence="12" id="KW-1185">Reference proteome</keyword>
<feature type="transmembrane region" description="Helical" evidence="10">
    <location>
        <begin position="337"/>
        <end position="362"/>
    </location>
</feature>
<feature type="binding site" evidence="6">
    <location>
        <position position="54"/>
    </location>
    <ligand>
        <name>Na(+)</name>
        <dbReference type="ChEBI" id="CHEBI:29101"/>
        <label>1</label>
    </ligand>
</feature>
<dbReference type="PANTHER" id="PTHR11616">
    <property type="entry name" value="SODIUM/CHLORIDE DEPENDENT TRANSPORTER"/>
    <property type="match status" value="1"/>
</dbReference>
<dbReference type="Pfam" id="PF00209">
    <property type="entry name" value="SNF"/>
    <property type="match status" value="1"/>
</dbReference>
<dbReference type="GO" id="GO:0005886">
    <property type="term" value="C:plasma membrane"/>
    <property type="evidence" value="ECO:0000318"/>
    <property type="project" value="GO_Central"/>
</dbReference>
<feature type="binding site" evidence="6">
    <location>
        <position position="408"/>
    </location>
    <ligand>
        <name>Na(+)</name>
        <dbReference type="ChEBI" id="CHEBI:29101"/>
        <label>1</label>
    </ligand>
</feature>
<evidence type="ECO:0000313" key="12">
    <source>
        <dbReference type="Proteomes" id="UP000007110"/>
    </source>
</evidence>
<dbReference type="PRINTS" id="PR00176">
    <property type="entry name" value="NANEUSMPORT"/>
</dbReference>
<dbReference type="SUPFAM" id="SSF161070">
    <property type="entry name" value="SNF-like"/>
    <property type="match status" value="1"/>
</dbReference>
<keyword evidence="8" id="KW-0769">Symport</keyword>
<dbReference type="PROSITE" id="PS50267">
    <property type="entry name" value="NA_NEUROTRAN_SYMP_3"/>
    <property type="match status" value="1"/>
</dbReference>
<feature type="binding site" evidence="6">
    <location>
        <position position="61"/>
    </location>
    <ligand>
        <name>Na(+)</name>
        <dbReference type="ChEBI" id="CHEBI:29101"/>
        <label>1</label>
    </ligand>
</feature>
<accession>A0A7M7TGS7</accession>
<dbReference type="Proteomes" id="UP000007110">
    <property type="component" value="Unassembled WGS sequence"/>
</dbReference>
<feature type="transmembrane region" description="Helical" evidence="10">
    <location>
        <begin position="553"/>
        <end position="575"/>
    </location>
</feature>
<feature type="transmembrane region" description="Helical" evidence="10">
    <location>
        <begin position="438"/>
        <end position="464"/>
    </location>
</feature>
<dbReference type="GO" id="GO:0046872">
    <property type="term" value="F:metal ion binding"/>
    <property type="evidence" value="ECO:0007669"/>
    <property type="project" value="UniProtKB-KW"/>
</dbReference>
<dbReference type="CDD" id="cd11496">
    <property type="entry name" value="SLC6sbd-TauT-like"/>
    <property type="match status" value="1"/>
</dbReference>